<organism evidence="2">
    <name type="scientific">Cacopsylla melanoneura</name>
    <dbReference type="NCBI Taxonomy" id="428564"/>
    <lineage>
        <taxon>Eukaryota</taxon>
        <taxon>Metazoa</taxon>
        <taxon>Ecdysozoa</taxon>
        <taxon>Arthropoda</taxon>
        <taxon>Hexapoda</taxon>
        <taxon>Insecta</taxon>
        <taxon>Pterygota</taxon>
        <taxon>Neoptera</taxon>
        <taxon>Paraneoptera</taxon>
        <taxon>Hemiptera</taxon>
        <taxon>Sternorrhyncha</taxon>
        <taxon>Psylloidea</taxon>
        <taxon>Psyllidae</taxon>
        <taxon>Psyllinae</taxon>
        <taxon>Cacopsylla</taxon>
    </lineage>
</organism>
<protein>
    <submittedName>
        <fullName evidence="2">Uncharacterized protein</fullName>
    </submittedName>
</protein>
<evidence type="ECO:0000313" key="2">
    <source>
        <dbReference type="EMBL" id="CAG6767057.1"/>
    </source>
</evidence>
<feature type="region of interest" description="Disordered" evidence="1">
    <location>
        <begin position="373"/>
        <end position="401"/>
    </location>
</feature>
<feature type="compositionally biased region" description="Polar residues" evidence="1">
    <location>
        <begin position="466"/>
        <end position="481"/>
    </location>
</feature>
<feature type="compositionally biased region" description="Low complexity" evidence="1">
    <location>
        <begin position="377"/>
        <end position="386"/>
    </location>
</feature>
<feature type="compositionally biased region" description="Polar residues" evidence="1">
    <location>
        <begin position="200"/>
        <end position="219"/>
    </location>
</feature>
<feature type="compositionally biased region" description="Low complexity" evidence="1">
    <location>
        <begin position="454"/>
        <end position="465"/>
    </location>
</feature>
<evidence type="ECO:0000256" key="1">
    <source>
        <dbReference type="SAM" id="MobiDB-lite"/>
    </source>
</evidence>
<feature type="compositionally biased region" description="Low complexity" evidence="1">
    <location>
        <begin position="220"/>
        <end position="254"/>
    </location>
</feature>
<dbReference type="EMBL" id="HBUF01572273">
    <property type="protein sequence ID" value="CAG6767057.1"/>
    <property type="molecule type" value="Transcribed_RNA"/>
</dbReference>
<sequence length="481" mass="51191">MVHGRDFRINIWGCRWQCHFTPVVQTLNMAFTKICLAVCSAVMLLTQGESRQLCGQEIEYRGFNPIDALQMIQARQFQEFEQFKNTLSQLKFKLQTDDYYAWKKCLSEYEKEKLRYLQSVEKCKSSFNGLVQSLAARKLDAAQYEQELQKIFQQFQSQFTPAANLFKTNIKYLYDTIRDDGLRKKWWSTVKTTEEVTTSDGKTTRSSITQVDSGLGNQRTQSITKKSQSVSSSGGYDAQSSGSSYDAKSSSQQAVSGYSANQQSGGYESQQRSGYAAVSKTKEVKKESATVTGSTVDNSDINFSNTQTRSGLKEGYSTNSYKASTGGYRRRRRTLGLLGLGVGVGVGTGVAGAAGAGVGASVNVGLGGGNLGGKSGYGQQQQQQQQSMNSRSSLGYGGNGMGGGIGGGGGNGVGGGNGGGNGIGGGSGGYDNSGAGGYQARASKFQESSKAEFQQAQGAGYASAQKYSESVSSTVGAGNGY</sequence>
<proteinExistence type="predicted"/>
<accession>A0A8D9AKW0</accession>
<feature type="region of interest" description="Disordered" evidence="1">
    <location>
        <begin position="197"/>
        <end position="327"/>
    </location>
</feature>
<reference evidence="2" key="1">
    <citation type="submission" date="2021-05" db="EMBL/GenBank/DDBJ databases">
        <authorList>
            <person name="Alioto T."/>
            <person name="Alioto T."/>
            <person name="Gomez Garrido J."/>
        </authorList>
    </citation>
    <scope>NUCLEOTIDE SEQUENCE</scope>
</reference>
<feature type="region of interest" description="Disordered" evidence="1">
    <location>
        <begin position="436"/>
        <end position="481"/>
    </location>
</feature>
<dbReference type="AlphaFoldDB" id="A0A8D9AKW0"/>
<feature type="compositionally biased region" description="Polar residues" evidence="1">
    <location>
        <begin position="255"/>
        <end position="273"/>
    </location>
</feature>
<name>A0A8D9AKW0_9HEMI</name>
<feature type="compositionally biased region" description="Polar residues" evidence="1">
    <location>
        <begin position="289"/>
        <end position="323"/>
    </location>
</feature>